<name>A8NGV0_COPC7</name>
<dbReference type="Proteomes" id="UP000001861">
    <property type="component" value="Unassembled WGS sequence"/>
</dbReference>
<accession>A8NGV0</accession>
<organism evidence="2 3">
    <name type="scientific">Coprinopsis cinerea (strain Okayama-7 / 130 / ATCC MYA-4618 / FGSC 9003)</name>
    <name type="common">Inky cap fungus</name>
    <name type="synonym">Hormographiella aspergillata</name>
    <dbReference type="NCBI Taxonomy" id="240176"/>
    <lineage>
        <taxon>Eukaryota</taxon>
        <taxon>Fungi</taxon>
        <taxon>Dikarya</taxon>
        <taxon>Basidiomycota</taxon>
        <taxon>Agaricomycotina</taxon>
        <taxon>Agaricomycetes</taxon>
        <taxon>Agaricomycetidae</taxon>
        <taxon>Agaricales</taxon>
        <taxon>Agaricineae</taxon>
        <taxon>Psathyrellaceae</taxon>
        <taxon>Coprinopsis</taxon>
    </lineage>
</organism>
<dbReference type="GeneID" id="6010104"/>
<reference evidence="2 3" key="1">
    <citation type="journal article" date="2010" name="Proc. Natl. Acad. Sci. U.S.A.">
        <title>Insights into evolution of multicellular fungi from the assembled chromosomes of the mushroom Coprinopsis cinerea (Coprinus cinereus).</title>
        <authorList>
            <person name="Stajich J.E."/>
            <person name="Wilke S.K."/>
            <person name="Ahren D."/>
            <person name="Au C.H."/>
            <person name="Birren B.W."/>
            <person name="Borodovsky M."/>
            <person name="Burns C."/>
            <person name="Canback B."/>
            <person name="Casselton L.A."/>
            <person name="Cheng C.K."/>
            <person name="Deng J."/>
            <person name="Dietrich F.S."/>
            <person name="Fargo D.C."/>
            <person name="Farman M.L."/>
            <person name="Gathman A.C."/>
            <person name="Goldberg J."/>
            <person name="Guigo R."/>
            <person name="Hoegger P.J."/>
            <person name="Hooker J.B."/>
            <person name="Huggins A."/>
            <person name="James T.Y."/>
            <person name="Kamada T."/>
            <person name="Kilaru S."/>
            <person name="Kodira C."/>
            <person name="Kues U."/>
            <person name="Kupfer D."/>
            <person name="Kwan H.S."/>
            <person name="Lomsadze A."/>
            <person name="Li W."/>
            <person name="Lilly W.W."/>
            <person name="Ma L.J."/>
            <person name="Mackey A.J."/>
            <person name="Manning G."/>
            <person name="Martin F."/>
            <person name="Muraguchi H."/>
            <person name="Natvig D.O."/>
            <person name="Palmerini H."/>
            <person name="Ramesh M.A."/>
            <person name="Rehmeyer C.J."/>
            <person name="Roe B.A."/>
            <person name="Shenoy N."/>
            <person name="Stanke M."/>
            <person name="Ter-Hovhannisyan V."/>
            <person name="Tunlid A."/>
            <person name="Velagapudi R."/>
            <person name="Vision T.J."/>
            <person name="Zeng Q."/>
            <person name="Zolan M.E."/>
            <person name="Pukkila P.J."/>
        </authorList>
    </citation>
    <scope>NUCLEOTIDE SEQUENCE [LARGE SCALE GENOMIC DNA]</scope>
    <source>
        <strain evidence="3">Okayama-7 / 130 / ATCC MYA-4618 / FGSC 9003</strain>
    </source>
</reference>
<dbReference type="VEuPathDB" id="FungiDB:CC1G_03823"/>
<dbReference type="InParanoid" id="A8NGV0"/>
<keyword evidence="3" id="KW-1185">Reference proteome</keyword>
<dbReference type="OrthoDB" id="2844293at2759"/>
<sequence length="242" mass="27240">MTTQPEDDILLSEIQCIQEADGKDIGIKRLQEILKTDHPDWILGAKRLRSIRKDNGPAIPVPETEPEPGPKPVKQPPAITKADIVSFYKPRVVDPFIIDGEPLLKLHITLVVGPSNFRELPGDRIFQFIEDIPTKWCRKGAPREESSAFLTQVLKSCEEWVLSHSLWLCRHCGKAATMLWGVPMATLPERPPFVIQQTSPVCKVNSQCMRETYALNQKAVHGLMQKNLGEVYKITARSEGAR</sequence>
<proteinExistence type="predicted"/>
<dbReference type="KEGG" id="cci:CC1G_03823"/>
<evidence type="ECO:0000313" key="2">
    <source>
        <dbReference type="EMBL" id="EAU88151.1"/>
    </source>
</evidence>
<comment type="caution">
    <text evidence="2">The sequence shown here is derived from an EMBL/GenBank/DDBJ whole genome shotgun (WGS) entry which is preliminary data.</text>
</comment>
<dbReference type="RefSeq" id="XP_001833606.1">
    <property type="nucleotide sequence ID" value="XM_001833554.1"/>
</dbReference>
<gene>
    <name evidence="2" type="ORF">CC1G_03823</name>
</gene>
<protein>
    <submittedName>
        <fullName evidence="2">Uncharacterized protein</fullName>
    </submittedName>
</protein>
<dbReference type="EMBL" id="AACS02000002">
    <property type="protein sequence ID" value="EAU88151.1"/>
    <property type="molecule type" value="Genomic_DNA"/>
</dbReference>
<dbReference type="AlphaFoldDB" id="A8NGV0"/>
<evidence type="ECO:0000256" key="1">
    <source>
        <dbReference type="SAM" id="MobiDB-lite"/>
    </source>
</evidence>
<evidence type="ECO:0000313" key="3">
    <source>
        <dbReference type="Proteomes" id="UP000001861"/>
    </source>
</evidence>
<feature type="region of interest" description="Disordered" evidence="1">
    <location>
        <begin position="53"/>
        <end position="76"/>
    </location>
</feature>